<reference evidence="3 4" key="1">
    <citation type="journal article" date="2019" name="Sci. Data">
        <title>Hybrid genome assembly and annotation of Danionella translucida.</title>
        <authorList>
            <person name="Kadobianskyi M."/>
            <person name="Schulze L."/>
            <person name="Schuelke M."/>
            <person name="Judkewitz B."/>
        </authorList>
    </citation>
    <scope>NUCLEOTIDE SEQUENCE [LARGE SCALE GENOMIC DNA]</scope>
    <source>
        <strain evidence="3 4">Bolton</strain>
    </source>
</reference>
<keyword evidence="1" id="KW-0732">Signal</keyword>
<dbReference type="Proteomes" id="UP000316079">
    <property type="component" value="Unassembled WGS sequence"/>
</dbReference>
<dbReference type="AlphaFoldDB" id="A0A553PMZ3"/>
<reference evidence="3" key="2">
    <citation type="submission" date="2019-04" db="EMBL/GenBank/DDBJ databases">
        <authorList>
            <person name="Kadobianskyi M."/>
            <person name="Schulze L."/>
            <person name="Schuelke M."/>
            <person name="Judkewitz B."/>
        </authorList>
    </citation>
    <scope>NUCLEOTIDE SEQUENCE</scope>
    <source>
        <strain evidence="3">Bolton</strain>
        <tissue evidence="3">Whole-body</tissue>
    </source>
</reference>
<evidence type="ECO:0000313" key="3">
    <source>
        <dbReference type="EMBL" id="TRY79040.1"/>
    </source>
</evidence>
<dbReference type="OrthoDB" id="6236007at2759"/>
<evidence type="ECO:0000259" key="2">
    <source>
        <dbReference type="PROSITE" id="PS51220"/>
    </source>
</evidence>
<feature type="chain" id="PRO_5044617407" description="NIDO domain-containing protein" evidence="1">
    <location>
        <begin position="22"/>
        <end position="289"/>
    </location>
</feature>
<dbReference type="PANTHER" id="PTHR46160:SF9">
    <property type="entry name" value="PROTEIN PRY2-RELATED"/>
    <property type="match status" value="1"/>
</dbReference>
<dbReference type="EMBL" id="SRMA01026663">
    <property type="protein sequence ID" value="TRY79040.1"/>
    <property type="molecule type" value="Genomic_DNA"/>
</dbReference>
<dbReference type="PANTHER" id="PTHR46160">
    <property type="entry name" value="ALPHA-TECTORIN-RELATED"/>
    <property type="match status" value="1"/>
</dbReference>
<keyword evidence="4" id="KW-1185">Reference proteome</keyword>
<dbReference type="EMBL" id="SRMA01026663">
    <property type="protein sequence ID" value="TRY79039.1"/>
    <property type="molecule type" value="Genomic_DNA"/>
</dbReference>
<evidence type="ECO:0000256" key="1">
    <source>
        <dbReference type="SAM" id="SignalP"/>
    </source>
</evidence>
<sequence length="289" mass="31407">MAGSLVSHLLLLTSVLALTRAQTAVDTVFYPSGSGVCTTLSDPNETFLLANFTTAFKYFGRTYTQVYVNNNGLLTFKKELPESSPIVFPSNGNEDYIAPLWSDLDDVGLGTYCYQQYSNGNVLDRATQDINQYFPNKGFVASWVFVATWDTTSTDQSTTITVQVVLISSGGFSFILMNYGTCSVITYQVQAGFDTIGSTNFFVIPNSSDGQTIPNLKSSSNIGTPGRWAFVVNKGTVNTVGLHLHLSSISNLTDSGNVQVILDKVKQKLVSNGLPSNIQLNLKKVLKKP</sequence>
<dbReference type="Pfam" id="PF06119">
    <property type="entry name" value="NIDO"/>
    <property type="match status" value="1"/>
</dbReference>
<organism evidence="3 4">
    <name type="scientific">Danionella cerebrum</name>
    <dbReference type="NCBI Taxonomy" id="2873325"/>
    <lineage>
        <taxon>Eukaryota</taxon>
        <taxon>Metazoa</taxon>
        <taxon>Chordata</taxon>
        <taxon>Craniata</taxon>
        <taxon>Vertebrata</taxon>
        <taxon>Euteleostomi</taxon>
        <taxon>Actinopterygii</taxon>
        <taxon>Neopterygii</taxon>
        <taxon>Teleostei</taxon>
        <taxon>Ostariophysi</taxon>
        <taxon>Cypriniformes</taxon>
        <taxon>Danionidae</taxon>
        <taxon>Danioninae</taxon>
        <taxon>Danionella</taxon>
    </lineage>
</organism>
<comment type="caution">
    <text evidence="3">The sequence shown here is derived from an EMBL/GenBank/DDBJ whole genome shotgun (WGS) entry which is preliminary data.</text>
</comment>
<dbReference type="InterPro" id="IPR052749">
    <property type="entry name" value="Alpha-tectorin"/>
</dbReference>
<dbReference type="SMART" id="SM00539">
    <property type="entry name" value="NIDO"/>
    <property type="match status" value="1"/>
</dbReference>
<name>A0A553PMZ3_9TELE</name>
<protein>
    <recommendedName>
        <fullName evidence="2">NIDO domain-containing protein</fullName>
    </recommendedName>
</protein>
<proteinExistence type="predicted"/>
<dbReference type="STRING" id="623744.A0A553PMZ3"/>
<feature type="signal peptide" evidence="1">
    <location>
        <begin position="1"/>
        <end position="21"/>
    </location>
</feature>
<dbReference type="InterPro" id="IPR003886">
    <property type="entry name" value="NIDO_dom"/>
</dbReference>
<dbReference type="PROSITE" id="PS51220">
    <property type="entry name" value="NIDO"/>
    <property type="match status" value="1"/>
</dbReference>
<accession>A0A553PMZ3</accession>
<feature type="domain" description="NIDO" evidence="2">
    <location>
        <begin position="99"/>
        <end position="235"/>
    </location>
</feature>
<evidence type="ECO:0000313" key="4">
    <source>
        <dbReference type="Proteomes" id="UP000316079"/>
    </source>
</evidence>
<gene>
    <name evidence="3" type="ORF">DNTS_011026</name>
</gene>
<dbReference type="GO" id="GO:0007160">
    <property type="term" value="P:cell-matrix adhesion"/>
    <property type="evidence" value="ECO:0007669"/>
    <property type="project" value="InterPro"/>
</dbReference>